<proteinExistence type="predicted"/>
<gene>
    <name evidence="2" type="ORF">SPDO_29550</name>
</gene>
<evidence type="ECO:0000313" key="3">
    <source>
        <dbReference type="Proteomes" id="UP000197290"/>
    </source>
</evidence>
<sequence length="375" mass="40537">MRGGWMMAALVVAAPAMAQAPAQDTPRSYTGTVGANPIVLTLESEDSAPDARGARDVWGSYFYAAHRLDIRLQGKRRGDTITLDAMPTDDHLVLRRAGPRLVGTLTTAAHRRFAVSLSPITQARAVPAASPADLSLHEKLQLAGLTLAPDGDAVIDGRPIRWLRERRSGVRLFRLNGGYAPGVVRTINAALDQQQWRNVHATLGCTGGDGKPGVEGAVAGQPWFGRDYVSYAWHADWSCAGAAHPDFMTEGHSFDARTGRELTLDAVLPVGSAAPPAPESDAWYGYRSDTFGPAVVRMLRRYHPAQMRPQRATDAADDAPDCDYTDPDVWSFPAWRLTPDGLWLGASFARVARVCDNPEWAVLPWSALPARAAAP</sequence>
<feature type="chain" id="PRO_5013077454" evidence="1">
    <location>
        <begin position="19"/>
        <end position="375"/>
    </location>
</feature>
<reference evidence="2 3" key="1">
    <citation type="submission" date="2017-03" db="EMBL/GenBank/DDBJ databases">
        <title>Genome sequence of Sphingomonas dokdonensis DSM 21029.</title>
        <authorList>
            <person name="Poehlein A."/>
            <person name="Wuebbeler J.H."/>
            <person name="Steinbuechel A."/>
            <person name="Daniel R."/>
        </authorList>
    </citation>
    <scope>NUCLEOTIDE SEQUENCE [LARGE SCALE GENOMIC DNA]</scope>
    <source>
        <strain evidence="2 3">DSM 21029</strain>
    </source>
</reference>
<dbReference type="Proteomes" id="UP000197290">
    <property type="component" value="Unassembled WGS sequence"/>
</dbReference>
<organism evidence="2 3">
    <name type="scientific">Sphingomonas dokdonensis</name>
    <dbReference type="NCBI Taxonomy" id="344880"/>
    <lineage>
        <taxon>Bacteria</taxon>
        <taxon>Pseudomonadati</taxon>
        <taxon>Pseudomonadota</taxon>
        <taxon>Alphaproteobacteria</taxon>
        <taxon>Sphingomonadales</taxon>
        <taxon>Sphingomonadaceae</taxon>
        <taxon>Sphingomonas</taxon>
    </lineage>
</organism>
<feature type="signal peptide" evidence="1">
    <location>
        <begin position="1"/>
        <end position="18"/>
    </location>
</feature>
<keyword evidence="3" id="KW-1185">Reference proteome</keyword>
<dbReference type="EMBL" id="NBBI01000007">
    <property type="protein sequence ID" value="OWK28122.1"/>
    <property type="molecule type" value="Genomic_DNA"/>
</dbReference>
<evidence type="ECO:0000313" key="2">
    <source>
        <dbReference type="EMBL" id="OWK28122.1"/>
    </source>
</evidence>
<dbReference type="OrthoDB" id="7543403at2"/>
<protein>
    <submittedName>
        <fullName evidence="2">Uncharacterized protein</fullName>
    </submittedName>
</protein>
<keyword evidence="1" id="KW-0732">Signal</keyword>
<comment type="caution">
    <text evidence="2">The sequence shown here is derived from an EMBL/GenBank/DDBJ whole genome shotgun (WGS) entry which is preliminary data.</text>
</comment>
<name>A0A245ZEF5_9SPHN</name>
<accession>A0A245ZEF5</accession>
<dbReference type="AlphaFoldDB" id="A0A245ZEF5"/>
<evidence type="ECO:0000256" key="1">
    <source>
        <dbReference type="SAM" id="SignalP"/>
    </source>
</evidence>
<dbReference type="RefSeq" id="WP_143559665.1">
    <property type="nucleotide sequence ID" value="NZ_NBBI01000007.1"/>
</dbReference>